<dbReference type="SUPFAM" id="SSF52540">
    <property type="entry name" value="P-loop containing nucleoside triphosphate hydrolases"/>
    <property type="match status" value="1"/>
</dbReference>
<sequence>MSHEVLRIDNLSFGYTKERILYDNFSLHVKQGEVVAIVGESGSGKSTLFELITRNLKVQKGEIYATSLSQIFQDPYTSFHPTYTIFNQIKDVVTSLEELPMLLESLHLESSLLEKKPHQLSGGQLQRCSILRALLMKPKLLLADEPTSALDNITSLHVMQLLMKTLDSVGILLITHDKALAQWCSDKIIELKP</sequence>
<proteinExistence type="predicted"/>
<evidence type="ECO:0000256" key="1">
    <source>
        <dbReference type="ARBA" id="ARBA00022448"/>
    </source>
</evidence>
<dbReference type="InterPro" id="IPR003593">
    <property type="entry name" value="AAA+_ATPase"/>
</dbReference>
<evidence type="ECO:0000313" key="5">
    <source>
        <dbReference type="EMBL" id="ACZ12333.1"/>
    </source>
</evidence>
<evidence type="ECO:0000259" key="4">
    <source>
        <dbReference type="PROSITE" id="PS50893"/>
    </source>
</evidence>
<dbReference type="PROSITE" id="PS50893">
    <property type="entry name" value="ABC_TRANSPORTER_2"/>
    <property type="match status" value="1"/>
</dbReference>
<keyword evidence="6" id="KW-1185">Reference proteome</keyword>
<accession>D1B2L3</accession>
<name>D1B2L3_SULD5</name>
<dbReference type="EMBL" id="CP001816">
    <property type="protein sequence ID" value="ACZ12333.1"/>
    <property type="molecule type" value="Genomic_DNA"/>
</dbReference>
<dbReference type="PANTHER" id="PTHR43776">
    <property type="entry name" value="TRANSPORT ATP-BINDING PROTEIN"/>
    <property type="match status" value="1"/>
</dbReference>
<dbReference type="Pfam" id="PF00005">
    <property type="entry name" value="ABC_tran"/>
    <property type="match status" value="1"/>
</dbReference>
<evidence type="ECO:0000256" key="3">
    <source>
        <dbReference type="ARBA" id="ARBA00022840"/>
    </source>
</evidence>
<evidence type="ECO:0000313" key="6">
    <source>
        <dbReference type="Proteomes" id="UP000002222"/>
    </source>
</evidence>
<dbReference type="Proteomes" id="UP000002222">
    <property type="component" value="Chromosome"/>
</dbReference>
<dbReference type="SMART" id="SM00382">
    <property type="entry name" value="AAA"/>
    <property type="match status" value="1"/>
</dbReference>
<dbReference type="InterPro" id="IPR003439">
    <property type="entry name" value="ABC_transporter-like_ATP-bd"/>
</dbReference>
<dbReference type="RefSeq" id="WP_012857084.1">
    <property type="nucleotide sequence ID" value="NC_013512.1"/>
</dbReference>
<protein>
    <submittedName>
        <fullName evidence="5">ABC transporter related protein</fullName>
    </submittedName>
</protein>
<keyword evidence="3" id="KW-0067">ATP-binding</keyword>
<keyword evidence="2" id="KW-0547">Nucleotide-binding</keyword>
<dbReference type="AlphaFoldDB" id="D1B2L3"/>
<dbReference type="GO" id="GO:0016887">
    <property type="term" value="F:ATP hydrolysis activity"/>
    <property type="evidence" value="ECO:0007669"/>
    <property type="project" value="InterPro"/>
</dbReference>
<dbReference type="GO" id="GO:0005524">
    <property type="term" value="F:ATP binding"/>
    <property type="evidence" value="ECO:0007669"/>
    <property type="project" value="UniProtKB-KW"/>
</dbReference>
<evidence type="ECO:0000256" key="2">
    <source>
        <dbReference type="ARBA" id="ARBA00022741"/>
    </source>
</evidence>
<dbReference type="HOGENOM" id="CLU_000604_1_22_7"/>
<dbReference type="InterPro" id="IPR027417">
    <property type="entry name" value="P-loop_NTPase"/>
</dbReference>
<dbReference type="STRING" id="525898.Sdel_1313"/>
<dbReference type="OrthoDB" id="9809450at2"/>
<reference evidence="5 6" key="2">
    <citation type="journal article" date="2010" name="Stand. Genomic Sci.">
        <title>Complete genome sequence of Sulfurospirillum deleyianum type strain (5175).</title>
        <authorList>
            <person name="Sikorski J."/>
            <person name="Lapidus A."/>
            <person name="Copeland A."/>
            <person name="Glavina Del Rio T."/>
            <person name="Nolan M."/>
            <person name="Lucas S."/>
            <person name="Chen F."/>
            <person name="Tice H."/>
            <person name="Cheng J.F."/>
            <person name="Saunders E."/>
            <person name="Bruce D."/>
            <person name="Goodwin L."/>
            <person name="Pitluck S."/>
            <person name="Ovchinnikova G."/>
            <person name="Pati A."/>
            <person name="Ivanova N."/>
            <person name="Mavromatis K."/>
            <person name="Chen A."/>
            <person name="Palaniappan K."/>
            <person name="Chain P."/>
            <person name="Land M."/>
            <person name="Hauser L."/>
            <person name="Chang Y.J."/>
            <person name="Jeffries C.D."/>
            <person name="Brettin T."/>
            <person name="Detter J.C."/>
            <person name="Han C."/>
            <person name="Rohde M."/>
            <person name="Lang E."/>
            <person name="Spring S."/>
            <person name="Goker M."/>
            <person name="Bristow J."/>
            <person name="Eisen J.A."/>
            <person name="Markowitz V."/>
            <person name="Hugenholtz P."/>
            <person name="Kyrpides N.C."/>
            <person name="Klenk H.P."/>
        </authorList>
    </citation>
    <scope>NUCLEOTIDE SEQUENCE [LARGE SCALE GENOMIC DNA]</scope>
    <source>
        <strain evidence="6">ATCC 51133 / DSM 6946 / 5175</strain>
    </source>
</reference>
<dbReference type="InterPro" id="IPR050319">
    <property type="entry name" value="ABC_transp_ATP-bind"/>
</dbReference>
<dbReference type="GO" id="GO:0055085">
    <property type="term" value="P:transmembrane transport"/>
    <property type="evidence" value="ECO:0007669"/>
    <property type="project" value="UniProtKB-ARBA"/>
</dbReference>
<feature type="domain" description="ABC transporter" evidence="4">
    <location>
        <begin position="6"/>
        <end position="193"/>
    </location>
</feature>
<dbReference type="Gene3D" id="3.40.50.300">
    <property type="entry name" value="P-loop containing nucleotide triphosphate hydrolases"/>
    <property type="match status" value="1"/>
</dbReference>
<dbReference type="KEGG" id="sdl:Sdel_1313"/>
<dbReference type="eggNOG" id="COG4608">
    <property type="taxonomic scope" value="Bacteria"/>
</dbReference>
<gene>
    <name evidence="5" type="ordered locus">Sdel_1313</name>
</gene>
<reference evidence="6" key="1">
    <citation type="submission" date="2009-11" db="EMBL/GenBank/DDBJ databases">
        <title>The complete genome of Sulfurospirillum deleyianum DSM 6946.</title>
        <authorList>
            <consortium name="US DOE Joint Genome Institute (JGI-PGF)"/>
            <person name="Lucas S."/>
            <person name="Copeland A."/>
            <person name="Lapidus A."/>
            <person name="Glavina del Rio T."/>
            <person name="Dalin E."/>
            <person name="Tice H."/>
            <person name="Bruce D."/>
            <person name="Goodwin L."/>
            <person name="Pitluck S."/>
            <person name="Kyrpides N."/>
            <person name="Mavromatis K."/>
            <person name="Ivanova N."/>
            <person name="Ovchinnikova G."/>
            <person name="Munk A.C."/>
            <person name="Lu M."/>
            <person name="Brettin T."/>
            <person name="Detter J.C."/>
            <person name="Han C."/>
            <person name="Tapia R."/>
            <person name="Larimer F."/>
            <person name="Land M."/>
            <person name="Hauser L."/>
            <person name="Markowitz V."/>
            <person name="Cheng J.F."/>
            <person name="Hugenholtz P."/>
            <person name="Woyke T."/>
            <person name="Wu D."/>
            <person name="Aumann P."/>
            <person name="Schneider S."/>
            <person name="Lang E."/>
            <person name="Spring S."/>
            <person name="Klenk H.P."/>
            <person name="Eisen J.A."/>
        </authorList>
    </citation>
    <scope>NUCLEOTIDE SEQUENCE [LARGE SCALE GENOMIC DNA]</scope>
    <source>
        <strain evidence="6">ATCC 51133 / DSM 6946 / 5175</strain>
    </source>
</reference>
<keyword evidence="1" id="KW-0813">Transport</keyword>
<organism evidence="5 6">
    <name type="scientific">Sulfurospirillum deleyianum (strain ATCC 51133 / DSM 6946 / 5175)</name>
    <dbReference type="NCBI Taxonomy" id="525898"/>
    <lineage>
        <taxon>Bacteria</taxon>
        <taxon>Pseudomonadati</taxon>
        <taxon>Campylobacterota</taxon>
        <taxon>Epsilonproteobacteria</taxon>
        <taxon>Campylobacterales</taxon>
        <taxon>Sulfurospirillaceae</taxon>
        <taxon>Sulfurospirillum</taxon>
    </lineage>
</organism>